<dbReference type="Pfam" id="PF00691">
    <property type="entry name" value="OmpA"/>
    <property type="match status" value="1"/>
</dbReference>
<evidence type="ECO:0000256" key="6">
    <source>
        <dbReference type="HAMAP-Rule" id="MF_02204"/>
    </source>
</evidence>
<evidence type="ECO:0000256" key="1">
    <source>
        <dbReference type="ARBA" id="ARBA00022729"/>
    </source>
</evidence>
<dbReference type="InterPro" id="IPR006690">
    <property type="entry name" value="OMPA-like_CS"/>
</dbReference>
<dbReference type="GO" id="GO:0009279">
    <property type="term" value="C:cell outer membrane"/>
    <property type="evidence" value="ECO:0007669"/>
    <property type="project" value="UniProtKB-SubCell"/>
</dbReference>
<dbReference type="InterPro" id="IPR050330">
    <property type="entry name" value="Bact_OuterMem_StrucFunc"/>
</dbReference>
<dbReference type="PROSITE" id="PS51123">
    <property type="entry name" value="OMPA_2"/>
    <property type="match status" value="1"/>
</dbReference>
<proteinExistence type="inferred from homology"/>
<keyword evidence="6" id="KW-0131">Cell cycle</keyword>
<keyword evidence="4 6" id="KW-0998">Cell outer membrane</keyword>
<dbReference type="OrthoDB" id="9809164at2"/>
<keyword evidence="3 6" id="KW-0564">Palmitate</keyword>
<dbReference type="EMBL" id="NRJG01000028">
    <property type="protein sequence ID" value="RIY39699.1"/>
    <property type="molecule type" value="Genomic_DNA"/>
</dbReference>
<feature type="signal peptide" evidence="7">
    <location>
        <begin position="1"/>
        <end position="21"/>
    </location>
</feature>
<dbReference type="HAMAP" id="MF_02204">
    <property type="entry name" value="Pal"/>
    <property type="match status" value="1"/>
</dbReference>
<dbReference type="CDD" id="cd07185">
    <property type="entry name" value="OmpA_C-like"/>
    <property type="match status" value="1"/>
</dbReference>
<keyword evidence="1 6" id="KW-0732">Signal</keyword>
<dbReference type="PRINTS" id="PR01021">
    <property type="entry name" value="OMPADOMAIN"/>
</dbReference>
<dbReference type="GO" id="GO:0051301">
    <property type="term" value="P:cell division"/>
    <property type="evidence" value="ECO:0007669"/>
    <property type="project" value="UniProtKB-UniRule"/>
</dbReference>
<evidence type="ECO:0000256" key="4">
    <source>
        <dbReference type="ARBA" id="ARBA00023237"/>
    </source>
</evidence>
<dbReference type="PROSITE" id="PS01068">
    <property type="entry name" value="OMPA_1"/>
    <property type="match status" value="1"/>
</dbReference>
<evidence type="ECO:0000256" key="2">
    <source>
        <dbReference type="ARBA" id="ARBA00023136"/>
    </source>
</evidence>
<dbReference type="PANTHER" id="PTHR30329">
    <property type="entry name" value="STATOR ELEMENT OF FLAGELLAR MOTOR COMPLEX"/>
    <property type="match status" value="1"/>
</dbReference>
<comment type="similarity">
    <text evidence="6">Belongs to the Pal lipoprotein family.</text>
</comment>
<dbReference type="AlphaFoldDB" id="A0A3A1YR31"/>
<feature type="domain" description="OmpA-like" evidence="8">
    <location>
        <begin position="57"/>
        <end position="171"/>
    </location>
</feature>
<keyword evidence="2 6" id="KW-0472">Membrane</keyword>
<dbReference type="Gene3D" id="3.30.1330.60">
    <property type="entry name" value="OmpA-like domain"/>
    <property type="match status" value="1"/>
</dbReference>
<comment type="subcellular location">
    <subcellularLocation>
        <location evidence="6">Cell outer membrane</location>
        <topology evidence="6">Lipid-anchor</topology>
    </subcellularLocation>
</comment>
<dbReference type="InterPro" id="IPR006664">
    <property type="entry name" value="OMP_bac"/>
</dbReference>
<comment type="function">
    <text evidence="6">Part of the Tol-Pal system, which plays a role in outer membrane invagination during cell division and is important for maintaining outer membrane integrity.</text>
</comment>
<evidence type="ECO:0000259" key="8">
    <source>
        <dbReference type="PROSITE" id="PS51123"/>
    </source>
</evidence>
<comment type="caution">
    <text evidence="9">The sequence shown here is derived from an EMBL/GenBank/DDBJ whole genome shotgun (WGS) entry which is preliminary data.</text>
</comment>
<gene>
    <name evidence="6" type="primary">pal</name>
    <name evidence="9" type="ORF">CKF58_01760</name>
</gene>
<dbReference type="PANTHER" id="PTHR30329:SF21">
    <property type="entry name" value="LIPOPROTEIN YIAD-RELATED"/>
    <property type="match status" value="1"/>
</dbReference>
<dbReference type="PROSITE" id="PS51257">
    <property type="entry name" value="PROKAR_LIPOPROTEIN"/>
    <property type="match status" value="1"/>
</dbReference>
<keyword evidence="5 6" id="KW-0449">Lipoprotein</keyword>
<keyword evidence="6" id="KW-0132">Cell division</keyword>
<comment type="subunit">
    <text evidence="6">The Tol-Pal system is composed of five core proteins: the inner membrane proteins TolA, TolQ and TolR, the periplasmic protein TolB and the outer membrane protein Pal. They form a network linking the inner and outer membranes and the peptidoglycan layer.</text>
</comment>
<accession>A0A3A1YR31</accession>
<evidence type="ECO:0000313" key="10">
    <source>
        <dbReference type="Proteomes" id="UP000265916"/>
    </source>
</evidence>
<dbReference type="RefSeq" id="WP_119530273.1">
    <property type="nucleotide sequence ID" value="NZ_JBHSSP010000037.1"/>
</dbReference>
<sequence>MVKLFSPSRLALAVVAAFALAACSSGVSQNTGTADNSFTNANLQAKDPNAKIYNGYSQNELQNTYNTVLFAFDSYTPTAEGVELIKAHAAFIKANGAKVVLEGYTDERGTPEYNITLGAQRAKSVADLLVQFGVDPASIRQLSYGEERPAVLGHNEAAYSKNRRVVFNYNF</sequence>
<reference evidence="9 10" key="1">
    <citation type="submission" date="2017-08" db="EMBL/GenBank/DDBJ databases">
        <title>Reclassification of Bisgaard taxon 37 and 44.</title>
        <authorList>
            <person name="Christensen H."/>
        </authorList>
    </citation>
    <scope>NUCLEOTIDE SEQUENCE [LARGE SCALE GENOMIC DNA]</scope>
    <source>
        <strain evidence="9 10">111</strain>
    </source>
</reference>
<evidence type="ECO:0000256" key="3">
    <source>
        <dbReference type="ARBA" id="ARBA00023139"/>
    </source>
</evidence>
<evidence type="ECO:0000313" key="9">
    <source>
        <dbReference type="EMBL" id="RIY39699.1"/>
    </source>
</evidence>
<dbReference type="Proteomes" id="UP000265916">
    <property type="component" value="Unassembled WGS sequence"/>
</dbReference>
<dbReference type="InterPro" id="IPR039001">
    <property type="entry name" value="Pal"/>
</dbReference>
<evidence type="ECO:0000256" key="7">
    <source>
        <dbReference type="SAM" id="SignalP"/>
    </source>
</evidence>
<dbReference type="InterPro" id="IPR036737">
    <property type="entry name" value="OmpA-like_sf"/>
</dbReference>
<name>A0A3A1YR31_9GAMM</name>
<protein>
    <recommendedName>
        <fullName evidence="6">Peptidoglycan-associated lipoprotein</fullName>
        <shortName evidence="6">PAL</shortName>
    </recommendedName>
</protein>
<dbReference type="InterPro" id="IPR006665">
    <property type="entry name" value="OmpA-like"/>
</dbReference>
<evidence type="ECO:0000256" key="5">
    <source>
        <dbReference type="ARBA" id="ARBA00023288"/>
    </source>
</evidence>
<organism evidence="9 10">
    <name type="scientific">Psittacicella hinzii</name>
    <dbReference type="NCBI Taxonomy" id="2028575"/>
    <lineage>
        <taxon>Bacteria</taxon>
        <taxon>Pseudomonadati</taxon>
        <taxon>Pseudomonadota</taxon>
        <taxon>Gammaproteobacteria</taxon>
        <taxon>Pasteurellales</taxon>
        <taxon>Psittacicellaceae</taxon>
        <taxon>Psittacicella</taxon>
    </lineage>
</organism>
<keyword evidence="10" id="KW-1185">Reference proteome</keyword>
<feature type="chain" id="PRO_5017428533" description="Peptidoglycan-associated lipoprotein" evidence="7">
    <location>
        <begin position="22"/>
        <end position="171"/>
    </location>
</feature>
<dbReference type="SUPFAM" id="SSF103088">
    <property type="entry name" value="OmpA-like"/>
    <property type="match status" value="1"/>
</dbReference>